<dbReference type="Pfam" id="PF02274">
    <property type="entry name" value="ADI"/>
    <property type="match status" value="1"/>
</dbReference>
<dbReference type="Proteomes" id="UP000003179">
    <property type="component" value="Unassembled WGS sequence"/>
</dbReference>
<evidence type="ECO:0000313" key="2">
    <source>
        <dbReference type="Proteomes" id="UP000003179"/>
    </source>
</evidence>
<sequence>MNCAVTCVSIYRSRPARLLVEALVVVAYERNMNINARMEAVGIEVLMILSSELGSSRGGPRCMLCPALRDDVQGTISDSITGMNARVVVAVTALLVVAGCAPSHEGAVPGPAAASATPAPAGAETLADLGFKYGPRNFRLPKGLVVTLRVDHVNNVTLLTEPDTSGKVHDFLADNLSASGFTVTGNADGSLTFVSNRVDTKGWSGAFTSSDEAAGLTLRYS</sequence>
<evidence type="ECO:0000313" key="1">
    <source>
        <dbReference type="EMBL" id="EFS91007.1"/>
    </source>
</evidence>
<name>A0ABP2K2P2_9ACTN</name>
<dbReference type="InterPro" id="IPR003876">
    <property type="entry name" value="Arg_deiminase"/>
</dbReference>
<reference evidence="1" key="1">
    <citation type="submission" date="2010-08" db="EMBL/GenBank/DDBJ databases">
        <authorList>
            <person name="Weinstock G."/>
            <person name="Sodergren E."/>
            <person name="Clifton S."/>
            <person name="Fulton L."/>
            <person name="Fulton B."/>
            <person name="Courtney L."/>
            <person name="Fronick C."/>
            <person name="Harrison M."/>
            <person name="Strong C."/>
            <person name="Farmer C."/>
            <person name="Delahaunty K."/>
            <person name="Markovic C."/>
            <person name="Hall O."/>
            <person name="Minx P."/>
            <person name="Tomlinson C."/>
            <person name="Mitreva M."/>
            <person name="Hou S."/>
            <person name="Chen J."/>
            <person name="Wollam A."/>
            <person name="Pepin K.H."/>
            <person name="Johnson M."/>
            <person name="Bhonagiri V."/>
            <person name="Zhang X."/>
            <person name="Suruliraj S."/>
            <person name="Warren W."/>
            <person name="Chinwalla A."/>
            <person name="Mardis E.R."/>
            <person name="Wilson R.K."/>
        </authorList>
    </citation>
    <scope>NUCLEOTIDE SEQUENCE [LARGE SCALE GENOMIC DNA]</scope>
    <source>
        <strain evidence="1">HL044PA1</strain>
    </source>
</reference>
<gene>
    <name evidence="1" type="ORF">HMPREF9607_02846</name>
</gene>
<keyword evidence="2" id="KW-1185">Reference proteome</keyword>
<protein>
    <submittedName>
        <fullName evidence="1">Uncharacterized protein</fullName>
    </submittedName>
</protein>
<accession>A0ABP2K2P2</accession>
<dbReference type="SUPFAM" id="SSF55909">
    <property type="entry name" value="Pentein"/>
    <property type="match status" value="1"/>
</dbReference>
<proteinExistence type="predicted"/>
<dbReference type="PRINTS" id="PR01466">
    <property type="entry name" value="ARGDEIMINASE"/>
</dbReference>
<dbReference type="EMBL" id="ADZU01000044">
    <property type="protein sequence ID" value="EFS91007.1"/>
    <property type="molecule type" value="Genomic_DNA"/>
</dbReference>
<organism evidence="1 2">
    <name type="scientific">Cutibacterium modestum HL044PA1</name>
    <dbReference type="NCBI Taxonomy" id="765109"/>
    <lineage>
        <taxon>Bacteria</taxon>
        <taxon>Bacillati</taxon>
        <taxon>Actinomycetota</taxon>
        <taxon>Actinomycetes</taxon>
        <taxon>Propionibacteriales</taxon>
        <taxon>Propionibacteriaceae</taxon>
        <taxon>Cutibacterium</taxon>
        <taxon>Cutibacterium modestum</taxon>
    </lineage>
</organism>
<comment type="caution">
    <text evidence="1">The sequence shown here is derived from an EMBL/GenBank/DDBJ whole genome shotgun (WGS) entry which is preliminary data.</text>
</comment>
<dbReference type="Gene3D" id="3.75.10.10">
    <property type="entry name" value="L-arginine/glycine Amidinotransferase, Chain A"/>
    <property type="match status" value="1"/>
</dbReference>